<dbReference type="InterPro" id="IPR016181">
    <property type="entry name" value="Acyl_CoA_acyltransferase"/>
</dbReference>
<name>A0A9Q0S5F8_9DIPT</name>
<dbReference type="EMBL" id="WJQU01000002">
    <property type="protein sequence ID" value="KAJ6643995.1"/>
    <property type="molecule type" value="Genomic_DNA"/>
</dbReference>
<keyword evidence="2" id="KW-1185">Reference proteome</keyword>
<dbReference type="SUPFAM" id="SSF55729">
    <property type="entry name" value="Acyl-CoA N-acyltransferases (Nat)"/>
    <property type="match status" value="1"/>
</dbReference>
<dbReference type="PANTHER" id="PTHR20958:SF10">
    <property type="entry name" value="GH05617P-RELATED"/>
    <property type="match status" value="1"/>
</dbReference>
<protein>
    <submittedName>
        <fullName evidence="1">Uncharacterized protein</fullName>
    </submittedName>
</protein>
<dbReference type="Gene3D" id="3.40.630.30">
    <property type="match status" value="2"/>
</dbReference>
<comment type="caution">
    <text evidence="1">The sequence shown here is derived from an EMBL/GenBank/DDBJ whole genome shotgun (WGS) entry which is preliminary data.</text>
</comment>
<evidence type="ECO:0000313" key="1">
    <source>
        <dbReference type="EMBL" id="KAJ6643995.1"/>
    </source>
</evidence>
<evidence type="ECO:0000313" key="2">
    <source>
        <dbReference type="Proteomes" id="UP001151699"/>
    </source>
</evidence>
<organism evidence="1 2">
    <name type="scientific">Pseudolycoriella hygida</name>
    <dbReference type="NCBI Taxonomy" id="35572"/>
    <lineage>
        <taxon>Eukaryota</taxon>
        <taxon>Metazoa</taxon>
        <taxon>Ecdysozoa</taxon>
        <taxon>Arthropoda</taxon>
        <taxon>Hexapoda</taxon>
        <taxon>Insecta</taxon>
        <taxon>Pterygota</taxon>
        <taxon>Neoptera</taxon>
        <taxon>Endopterygota</taxon>
        <taxon>Diptera</taxon>
        <taxon>Nematocera</taxon>
        <taxon>Sciaroidea</taxon>
        <taxon>Sciaridae</taxon>
        <taxon>Pseudolycoriella</taxon>
    </lineage>
</organism>
<reference evidence="1" key="1">
    <citation type="submission" date="2022-07" db="EMBL/GenBank/DDBJ databases">
        <authorList>
            <person name="Trinca V."/>
            <person name="Uliana J.V.C."/>
            <person name="Torres T.T."/>
            <person name="Ward R.J."/>
            <person name="Monesi N."/>
        </authorList>
    </citation>
    <scope>NUCLEOTIDE SEQUENCE</scope>
    <source>
        <strain evidence="1">HSMRA1968</strain>
        <tissue evidence="1">Whole embryos</tissue>
    </source>
</reference>
<dbReference type="OrthoDB" id="61870at2759"/>
<dbReference type="AlphaFoldDB" id="A0A9Q0S5F8"/>
<dbReference type="PANTHER" id="PTHR20958">
    <property type="entry name" value="GLYCINE N-ACYLTRANSFERASE-LIKE PROTEIN"/>
    <property type="match status" value="1"/>
</dbReference>
<accession>A0A9Q0S5F8</accession>
<dbReference type="Proteomes" id="UP001151699">
    <property type="component" value="Chromosome B"/>
</dbReference>
<proteinExistence type="predicted"/>
<sequence>MKNLLKLTTKAIPTFLKLYESVSYPRHALTCSSFKNFAIQYEKYPEYQASLELYTLNDDWQKDGLFLIKNGRTYYFDSLEPNPFDRVKKMLLDIDYSKEVIFRAVRDQFKPMLNDVFWLNNVEITNQTGTTVYYLNKDFMLKLPQPPIPEGWYYRSLTLDDLPEINQKVIREGGDHLNYIEHTINYKISLGLCDENGILQSWIYGVDVGTHGTLGVAENHKQKGVASAIGVKILKMIAEKHDMDLTWNTEHGNDAAHALSHRYRASNLGTVTWMSVNKRVTNKMSQMGMYQIFYPKL</sequence>
<gene>
    <name evidence="1" type="ORF">Bhyg_08960</name>
</gene>
<dbReference type="InterPro" id="IPR053225">
    <property type="entry name" value="Acyl-CoA_N-acyltransferase"/>
</dbReference>